<dbReference type="Pfam" id="PF00480">
    <property type="entry name" value="ROK"/>
    <property type="match status" value="1"/>
</dbReference>
<evidence type="ECO:0000313" key="4">
    <source>
        <dbReference type="Proteomes" id="UP000621500"/>
    </source>
</evidence>
<reference evidence="3 4" key="1">
    <citation type="submission" date="2021-01" db="EMBL/GenBank/DDBJ databases">
        <title>Whole genome shotgun sequence of Plantactinospora mayteni NBRC 109088.</title>
        <authorList>
            <person name="Komaki H."/>
            <person name="Tamura T."/>
        </authorList>
    </citation>
    <scope>NUCLEOTIDE SEQUENCE [LARGE SCALE GENOMIC DNA]</scope>
    <source>
        <strain evidence="3 4">NBRC 109088</strain>
    </source>
</reference>
<evidence type="ECO:0000313" key="3">
    <source>
        <dbReference type="EMBL" id="GIG93716.1"/>
    </source>
</evidence>
<keyword evidence="4" id="KW-1185">Reference proteome</keyword>
<comment type="similarity">
    <text evidence="1">Belongs to the ROK (NagC/XylR) family.</text>
</comment>
<dbReference type="SUPFAM" id="SSF53067">
    <property type="entry name" value="Actin-like ATPase domain"/>
    <property type="match status" value="1"/>
</dbReference>
<organism evidence="3 4">
    <name type="scientific">Plantactinospora mayteni</name>
    <dbReference type="NCBI Taxonomy" id="566021"/>
    <lineage>
        <taxon>Bacteria</taxon>
        <taxon>Bacillati</taxon>
        <taxon>Actinomycetota</taxon>
        <taxon>Actinomycetes</taxon>
        <taxon>Micromonosporales</taxon>
        <taxon>Micromonosporaceae</taxon>
        <taxon>Plantactinospora</taxon>
    </lineage>
</organism>
<gene>
    <name evidence="3" type="ORF">Pma05_02890</name>
</gene>
<keyword evidence="3" id="KW-0808">Transferase</keyword>
<dbReference type="GO" id="GO:0016301">
    <property type="term" value="F:kinase activity"/>
    <property type="evidence" value="ECO:0007669"/>
    <property type="project" value="UniProtKB-KW"/>
</dbReference>
<protein>
    <submittedName>
        <fullName evidence="3">Sugar kinase</fullName>
    </submittedName>
</protein>
<accession>A0ABQ4EG61</accession>
<dbReference type="PANTHER" id="PTHR18964:SF149">
    <property type="entry name" value="BIFUNCTIONAL UDP-N-ACETYLGLUCOSAMINE 2-EPIMERASE_N-ACETYLMANNOSAMINE KINASE"/>
    <property type="match status" value="1"/>
</dbReference>
<dbReference type="Proteomes" id="UP000621500">
    <property type="component" value="Unassembled WGS sequence"/>
</dbReference>
<evidence type="ECO:0000256" key="1">
    <source>
        <dbReference type="ARBA" id="ARBA00006479"/>
    </source>
</evidence>
<dbReference type="InterPro" id="IPR000600">
    <property type="entry name" value="ROK"/>
</dbReference>
<dbReference type="InterPro" id="IPR043129">
    <property type="entry name" value="ATPase_NBD"/>
</dbReference>
<sequence length="336" mass="33607">MIPPVISARSDTSPPGEPPTGRSVLAVDVGATTMKGAVFGEDGQVRHSIVVPSRADGDPVGALRELCRRLRAEALASDVAPAGIGVVTPGIVDEAAGLVRYASNIRFRDVPLRALVHDDLALPVAIGHDARAAGVAEAVAGAGRGLANFVLLPLGTGIAATVVLDGDPVPGTAWSAGEVGHMPVYPGGEPCSCGQRGCLEVYASAGGLARRYARLGGTPGLDSRAIAAATATDPLAGSVWDTATQALGIALATLTLTLDPARIVLGGGLAEAGTHLFDPVRDALRAALAWRTAPEVVPSAFGVQAAQVGAAILARRAAGLPVPDGWAAPVSAPVGS</sequence>
<dbReference type="Gene3D" id="3.30.420.40">
    <property type="match status" value="2"/>
</dbReference>
<proteinExistence type="inferred from homology"/>
<evidence type="ECO:0000256" key="2">
    <source>
        <dbReference type="SAM" id="MobiDB-lite"/>
    </source>
</evidence>
<keyword evidence="3" id="KW-0418">Kinase</keyword>
<dbReference type="EMBL" id="BONX01000002">
    <property type="protein sequence ID" value="GIG93716.1"/>
    <property type="molecule type" value="Genomic_DNA"/>
</dbReference>
<feature type="region of interest" description="Disordered" evidence="2">
    <location>
        <begin position="1"/>
        <end position="22"/>
    </location>
</feature>
<comment type="caution">
    <text evidence="3">The sequence shown here is derived from an EMBL/GenBank/DDBJ whole genome shotgun (WGS) entry which is preliminary data.</text>
</comment>
<name>A0ABQ4EG61_9ACTN</name>
<dbReference type="PANTHER" id="PTHR18964">
    <property type="entry name" value="ROK (REPRESSOR, ORF, KINASE) FAMILY"/>
    <property type="match status" value="1"/>
</dbReference>